<evidence type="ECO:0000313" key="5">
    <source>
        <dbReference type="RefSeq" id="XP_027085193.2"/>
    </source>
</evidence>
<dbReference type="Pfam" id="PF02861">
    <property type="entry name" value="Clp_N"/>
    <property type="match status" value="1"/>
</dbReference>
<dbReference type="OrthoDB" id="2014724at2759"/>
<dbReference type="AlphaFoldDB" id="A0A6P6U3L7"/>
<dbReference type="SUPFAM" id="SSF81923">
    <property type="entry name" value="Double Clp-N motif"/>
    <property type="match status" value="1"/>
</dbReference>
<name>A0A6P6U3L7_COFAR</name>
<dbReference type="Proteomes" id="UP001652660">
    <property type="component" value="Chromosome 8c"/>
</dbReference>
<keyword evidence="1" id="KW-0677">Repeat</keyword>
<dbReference type="InterPro" id="IPR036628">
    <property type="entry name" value="Clp_N_dom_sf"/>
</dbReference>
<gene>
    <name evidence="5" type="primary">LOC113707191</name>
</gene>
<proteinExistence type="predicted"/>
<dbReference type="InterPro" id="IPR004176">
    <property type="entry name" value="Clp_R_N"/>
</dbReference>
<dbReference type="InterPro" id="IPR044217">
    <property type="entry name" value="CLPT1/2"/>
</dbReference>
<dbReference type="RefSeq" id="XP_027085193.2">
    <property type="nucleotide sequence ID" value="XM_027229392.2"/>
</dbReference>
<organism evidence="4 5">
    <name type="scientific">Coffea arabica</name>
    <name type="common">Arabian coffee</name>
    <dbReference type="NCBI Taxonomy" id="13443"/>
    <lineage>
        <taxon>Eukaryota</taxon>
        <taxon>Viridiplantae</taxon>
        <taxon>Streptophyta</taxon>
        <taxon>Embryophyta</taxon>
        <taxon>Tracheophyta</taxon>
        <taxon>Spermatophyta</taxon>
        <taxon>Magnoliopsida</taxon>
        <taxon>eudicotyledons</taxon>
        <taxon>Gunneridae</taxon>
        <taxon>Pentapetalae</taxon>
        <taxon>asterids</taxon>
        <taxon>lamiids</taxon>
        <taxon>Gentianales</taxon>
        <taxon>Rubiaceae</taxon>
        <taxon>Ixoroideae</taxon>
        <taxon>Gardenieae complex</taxon>
        <taxon>Bertiereae - Coffeeae clade</taxon>
        <taxon>Coffeeae</taxon>
        <taxon>Coffea</taxon>
    </lineage>
</organism>
<protein>
    <submittedName>
        <fullName evidence="5">ATP-dependent Clp protease ATP-binding subunit CLPT2, chloroplastic-like</fullName>
    </submittedName>
</protein>
<dbReference type="PANTHER" id="PTHR47016:SF1">
    <property type="entry name" value="ATP-DEPENDENT CLP PROTEASE ATP-BINDING SUBUNIT CLPT1, CHLOROPLASTIC"/>
    <property type="match status" value="1"/>
</dbReference>
<reference evidence="5" key="2">
    <citation type="submission" date="2025-08" db="UniProtKB">
        <authorList>
            <consortium name="RefSeq"/>
        </authorList>
    </citation>
    <scope>IDENTIFICATION</scope>
    <source>
        <tissue evidence="5">Leaves</tissue>
    </source>
</reference>
<evidence type="ECO:0000259" key="3">
    <source>
        <dbReference type="PROSITE" id="PS51903"/>
    </source>
</evidence>
<evidence type="ECO:0000256" key="1">
    <source>
        <dbReference type="PROSITE-ProRule" id="PRU01251"/>
    </source>
</evidence>
<dbReference type="GeneID" id="113707191"/>
<dbReference type="PANTHER" id="PTHR47016">
    <property type="entry name" value="ATP-DEPENDENT CLP PROTEASE ATP-BINDING SUBUNIT CLPT1, CHLOROPLASTIC"/>
    <property type="match status" value="1"/>
</dbReference>
<accession>A0A6P6U3L7</accession>
<sequence length="273" mass="30542">MKMAAHTLSTPATTPPGISPQNWKHTNHFFTAQNMLKTQSPTLQSPWLGCTSRISVHSSNLRPFIQRHRPIKATVICSLPTSNPERVASAEKVPKWSAKAIKSFAMSELEARKLKYPTTGTAALLMGILIEGTNFASKFLRANGITLSKVREETVKLLGKADMYFFSPEHPPLTEDAQRALDWAVDEKLKSGDDREVTTAHLLLGVWSQDESPGHKILAAFGFNDEKAQELKSREKQKVDMRGLGFGKRRIILIPQYLRADGQVEHVFARLRN</sequence>
<reference evidence="4" key="1">
    <citation type="journal article" date="2025" name="Foods">
        <title>Unveiling the Microbial Signatures of Arabica Coffee Cherries: Insights into Ripeness Specific Diversity, Functional Traits, and Implications for Quality and Safety.</title>
        <authorList>
            <consortium name="RefSeq"/>
            <person name="Tenea G.N."/>
            <person name="Cifuentes V."/>
            <person name="Reyes P."/>
            <person name="Cevallos-Vallejos M."/>
        </authorList>
    </citation>
    <scope>NUCLEOTIDE SEQUENCE [LARGE SCALE GENOMIC DNA]</scope>
</reference>
<keyword evidence="4" id="KW-1185">Reference proteome</keyword>
<evidence type="ECO:0000256" key="2">
    <source>
        <dbReference type="SAM" id="MobiDB-lite"/>
    </source>
</evidence>
<feature type="domain" description="Clp R" evidence="3">
    <location>
        <begin position="93"/>
        <end position="238"/>
    </location>
</feature>
<evidence type="ECO:0000313" key="4">
    <source>
        <dbReference type="Proteomes" id="UP001652660"/>
    </source>
</evidence>
<dbReference type="PROSITE" id="PS51903">
    <property type="entry name" value="CLP_R"/>
    <property type="match status" value="1"/>
</dbReference>
<dbReference type="Gene3D" id="1.10.1780.10">
    <property type="entry name" value="Clp, N-terminal domain"/>
    <property type="match status" value="1"/>
</dbReference>
<feature type="region of interest" description="Disordered" evidence="2">
    <location>
        <begin position="1"/>
        <end position="21"/>
    </location>
</feature>